<evidence type="ECO:0000256" key="1">
    <source>
        <dbReference type="ARBA" id="ARBA00004123"/>
    </source>
</evidence>
<evidence type="ECO:0000256" key="6">
    <source>
        <dbReference type="ARBA" id="ARBA00023242"/>
    </source>
</evidence>
<keyword evidence="4" id="KW-0067">ATP-binding</keyword>
<keyword evidence="6" id="KW-0539">Nucleus</keyword>
<dbReference type="Gene3D" id="3.40.50.300">
    <property type="entry name" value="P-loop containing nucleotide triphosphate hydrolases"/>
    <property type="match status" value="1"/>
</dbReference>
<organism evidence="9 10">
    <name type="scientific">Puccinia graminis f. sp. tritici</name>
    <dbReference type="NCBI Taxonomy" id="56615"/>
    <lineage>
        <taxon>Eukaryota</taxon>
        <taxon>Fungi</taxon>
        <taxon>Dikarya</taxon>
        <taxon>Basidiomycota</taxon>
        <taxon>Pucciniomycotina</taxon>
        <taxon>Pucciniomycetes</taxon>
        <taxon>Pucciniales</taxon>
        <taxon>Pucciniaceae</taxon>
        <taxon>Puccinia</taxon>
    </lineage>
</organism>
<dbReference type="SUPFAM" id="SSF47794">
    <property type="entry name" value="Rad51 N-terminal domain-like"/>
    <property type="match status" value="1"/>
</dbReference>
<keyword evidence="5" id="KW-0234">DNA repair</keyword>
<dbReference type="GO" id="GO:0140664">
    <property type="term" value="F:ATP-dependent DNA damage sensor activity"/>
    <property type="evidence" value="ECO:0007669"/>
    <property type="project" value="InterPro"/>
</dbReference>
<dbReference type="InterPro" id="IPR013632">
    <property type="entry name" value="Rad51_C"/>
</dbReference>
<evidence type="ECO:0000256" key="4">
    <source>
        <dbReference type="ARBA" id="ARBA00022840"/>
    </source>
</evidence>
<dbReference type="GO" id="GO:0045003">
    <property type="term" value="P:double-strand break repair via synthesis-dependent strand annealing"/>
    <property type="evidence" value="ECO:0007669"/>
    <property type="project" value="TreeGrafter"/>
</dbReference>
<feature type="region of interest" description="Disordered" evidence="7">
    <location>
        <begin position="336"/>
        <end position="392"/>
    </location>
</feature>
<dbReference type="GO" id="GO:0005524">
    <property type="term" value="F:ATP binding"/>
    <property type="evidence" value="ECO:0007669"/>
    <property type="project" value="UniProtKB-KW"/>
</dbReference>
<evidence type="ECO:0000259" key="8">
    <source>
        <dbReference type="PROSITE" id="PS50162"/>
    </source>
</evidence>
<dbReference type="GO" id="GO:0071140">
    <property type="term" value="P:resolution of mitotic recombination intermediates"/>
    <property type="evidence" value="ECO:0007669"/>
    <property type="project" value="TreeGrafter"/>
</dbReference>
<accession>A0A5B0M2Z0</accession>
<keyword evidence="3" id="KW-0227">DNA damage</keyword>
<feature type="compositionally biased region" description="Low complexity" evidence="7">
    <location>
        <begin position="343"/>
        <end position="352"/>
    </location>
</feature>
<dbReference type="PANTHER" id="PTHR46487">
    <property type="entry name" value="DNA REPAIR PROTEIN XRCC3"/>
    <property type="match status" value="1"/>
</dbReference>
<dbReference type="PROSITE" id="PS50162">
    <property type="entry name" value="RECA_2"/>
    <property type="match status" value="1"/>
</dbReference>
<evidence type="ECO:0000256" key="3">
    <source>
        <dbReference type="ARBA" id="ARBA00022763"/>
    </source>
</evidence>
<feature type="domain" description="RecA family profile 1" evidence="8">
    <location>
        <begin position="89"/>
        <end position="311"/>
    </location>
</feature>
<dbReference type="InterPro" id="IPR010995">
    <property type="entry name" value="DNA_repair_Rad51/TF_NusA_a-hlx"/>
</dbReference>
<evidence type="ECO:0000256" key="2">
    <source>
        <dbReference type="ARBA" id="ARBA00022741"/>
    </source>
</evidence>
<dbReference type="GO" id="GO:0000722">
    <property type="term" value="P:telomere maintenance via recombination"/>
    <property type="evidence" value="ECO:0007669"/>
    <property type="project" value="TreeGrafter"/>
</dbReference>
<reference evidence="9 10" key="1">
    <citation type="submission" date="2019-05" db="EMBL/GenBank/DDBJ databases">
        <title>Emergence of the Ug99 lineage of the wheat stem rust pathogen through somatic hybridization.</title>
        <authorList>
            <person name="Li F."/>
            <person name="Upadhyaya N.M."/>
            <person name="Sperschneider J."/>
            <person name="Matny O."/>
            <person name="Nguyen-Phuc H."/>
            <person name="Mago R."/>
            <person name="Raley C."/>
            <person name="Miller M.E."/>
            <person name="Silverstein K.A.T."/>
            <person name="Henningsen E."/>
            <person name="Hirsch C.D."/>
            <person name="Visser B."/>
            <person name="Pretorius Z.A."/>
            <person name="Steffenson B.J."/>
            <person name="Schwessinger B."/>
            <person name="Dodds P.N."/>
            <person name="Figueroa M."/>
        </authorList>
    </citation>
    <scope>NUCLEOTIDE SEQUENCE [LARGE SCALE GENOMIC DNA]</scope>
    <source>
        <strain evidence="9 10">Ug99</strain>
    </source>
</reference>
<dbReference type="PANTHER" id="PTHR46487:SF1">
    <property type="entry name" value="DNA REPAIR PROTEIN XRCC3"/>
    <property type="match status" value="1"/>
</dbReference>
<feature type="compositionally biased region" description="Pro residues" evidence="7">
    <location>
        <begin position="367"/>
        <end position="378"/>
    </location>
</feature>
<comment type="caution">
    <text evidence="9">The sequence shown here is derived from an EMBL/GenBank/DDBJ whole genome shotgun (WGS) entry which is preliminary data.</text>
</comment>
<keyword evidence="2" id="KW-0547">Nucleotide-binding</keyword>
<dbReference type="GO" id="GO:0000400">
    <property type="term" value="F:four-way junction DNA binding"/>
    <property type="evidence" value="ECO:0007669"/>
    <property type="project" value="TreeGrafter"/>
</dbReference>
<dbReference type="AlphaFoldDB" id="A0A5B0M2Z0"/>
<dbReference type="InterPro" id="IPR027417">
    <property type="entry name" value="P-loop_NTPase"/>
</dbReference>
<dbReference type="GO" id="GO:0033065">
    <property type="term" value="C:Rad51C-XRCC3 complex"/>
    <property type="evidence" value="ECO:0007669"/>
    <property type="project" value="TreeGrafter"/>
</dbReference>
<evidence type="ECO:0000256" key="7">
    <source>
        <dbReference type="SAM" id="MobiDB-lite"/>
    </source>
</evidence>
<dbReference type="Pfam" id="PF08423">
    <property type="entry name" value="Rad51"/>
    <property type="match status" value="1"/>
</dbReference>
<comment type="subcellular location">
    <subcellularLocation>
        <location evidence="1">Nucleus</location>
    </subcellularLocation>
</comment>
<dbReference type="GO" id="GO:0005657">
    <property type="term" value="C:replication fork"/>
    <property type="evidence" value="ECO:0007669"/>
    <property type="project" value="TreeGrafter"/>
</dbReference>
<name>A0A5B0M2Z0_PUCGR</name>
<proteinExistence type="predicted"/>
<evidence type="ECO:0000313" key="10">
    <source>
        <dbReference type="Proteomes" id="UP000325313"/>
    </source>
</evidence>
<dbReference type="GO" id="GO:0061982">
    <property type="term" value="P:meiosis I cell cycle process"/>
    <property type="evidence" value="ECO:0007669"/>
    <property type="project" value="UniProtKB-ARBA"/>
</dbReference>
<dbReference type="EMBL" id="VDEP01000484">
    <property type="protein sequence ID" value="KAA1070114.1"/>
    <property type="molecule type" value="Genomic_DNA"/>
</dbReference>
<dbReference type="InterPro" id="IPR020588">
    <property type="entry name" value="RecA_ATP-bd"/>
</dbReference>
<feature type="compositionally biased region" description="Low complexity" evidence="7">
    <location>
        <begin position="379"/>
        <end position="390"/>
    </location>
</feature>
<protein>
    <recommendedName>
        <fullName evidence="8">RecA family profile 1 domain-containing protein</fullName>
    </recommendedName>
</protein>
<evidence type="ECO:0000313" key="9">
    <source>
        <dbReference type="EMBL" id="KAA1070114.1"/>
    </source>
</evidence>
<gene>
    <name evidence="9" type="ORF">PGTUg99_004069</name>
</gene>
<evidence type="ECO:0000256" key="5">
    <source>
        <dbReference type="ARBA" id="ARBA00023204"/>
    </source>
</evidence>
<dbReference type="SUPFAM" id="SSF52540">
    <property type="entry name" value="P-loop containing nucleoside triphosphate hydrolases"/>
    <property type="match status" value="1"/>
</dbReference>
<dbReference type="Proteomes" id="UP000325313">
    <property type="component" value="Unassembled WGS sequence"/>
</dbReference>
<sequence>MPLLEEPIHSLHVSSPILTRLTDFPVKYSQRLQRAGFTTASEIILITPESLRSQTGLSSEEVQDVYRRLSEIFSPQVSTVSARLTEGSKQGFITLGSADLDRVFGSPQGGIPTGMLTEIAGESACGKTCLALQLSLNVQLPHSLGGLLGGCIYLCTESAFPTRRLHEMASGLCARVKNILDSLDPETQELIQQELRVESLMENVHLTRVHDPQALIHTIHYYLPGFLGRQNESKGGSQRPIRLIVLDSIGAIFRTDLDPSRMSTTTMAKEHSQNNAKFRMTERAAEMNQVADGLKELGARYGLAVVVVNQVSDVMAASSSSSSELVLPRPVQKSVGRSHGFASLHPSPLHSSGSTVVETGRKSSPPNNSPSPLPPPISTPASTPESTPLLATPTSHLHSAIPLLYHHQARHFTGQKVTQNRKEAALGIHWTNAINQRIMLNKLHSSIDPISLPKPLLEIDNHPHNPNPVRLAKLGLREAVLVFSPLGFTPLDHNHRAVQFVIHSRGIVSVNEFL</sequence>
<dbReference type="InterPro" id="IPR047348">
    <property type="entry name" value="XRCC3-like_C"/>
</dbReference>
<dbReference type="GO" id="GO:0090656">
    <property type="term" value="P:t-circle formation"/>
    <property type="evidence" value="ECO:0007669"/>
    <property type="project" value="TreeGrafter"/>
</dbReference>
<dbReference type="CDD" id="cd19491">
    <property type="entry name" value="XRCC3"/>
    <property type="match status" value="1"/>
</dbReference>